<dbReference type="Proteomes" id="UP001218629">
    <property type="component" value="Chromosome"/>
</dbReference>
<evidence type="ECO:0000256" key="1">
    <source>
        <dbReference type="ARBA" id="ARBA00023125"/>
    </source>
</evidence>
<dbReference type="Gene3D" id="4.10.320.10">
    <property type="entry name" value="E3-binding domain"/>
    <property type="match status" value="1"/>
</dbReference>
<feature type="domain" description="Lsr2 DNA-binding" evidence="2">
    <location>
        <begin position="93"/>
        <end position="123"/>
    </location>
</feature>
<evidence type="ECO:0000313" key="3">
    <source>
        <dbReference type="EMBL" id="WEB38788.1"/>
    </source>
</evidence>
<evidence type="ECO:0000259" key="2">
    <source>
        <dbReference type="Pfam" id="PF23359"/>
    </source>
</evidence>
<organism evidence="3 4">
    <name type="scientific">Streptomyces yunnanensis</name>
    <dbReference type="NCBI Taxonomy" id="156453"/>
    <lineage>
        <taxon>Bacteria</taxon>
        <taxon>Bacillati</taxon>
        <taxon>Actinomycetota</taxon>
        <taxon>Actinomycetes</taxon>
        <taxon>Kitasatosporales</taxon>
        <taxon>Streptomycetaceae</taxon>
        <taxon>Streptomyces</taxon>
    </lineage>
</organism>
<sequence>MSSPFEVKKLVTITIDGKEYKGEVAEDAMENLEKLGKAFSTKLTAYEKSRDDLLDALSEAGVERVVEAPAPSYIARPAKRTAGTSPDRTMKLAQIRAWAKEAGYEVSDRGRVPTEIEEAYDKAHS</sequence>
<proteinExistence type="predicted"/>
<accession>A0ABY8A1M4</accession>
<keyword evidence="1" id="KW-0238">DNA-binding</keyword>
<protein>
    <submittedName>
        <fullName evidence="3">Lsr2 family protein</fullName>
    </submittedName>
</protein>
<dbReference type="EMBL" id="CP095749">
    <property type="protein sequence ID" value="WEB38788.1"/>
    <property type="molecule type" value="Genomic_DNA"/>
</dbReference>
<dbReference type="InterPro" id="IPR036625">
    <property type="entry name" value="E3-bd_dom_sf"/>
</dbReference>
<evidence type="ECO:0000313" key="4">
    <source>
        <dbReference type="Proteomes" id="UP001218629"/>
    </source>
</evidence>
<dbReference type="InterPro" id="IPR055370">
    <property type="entry name" value="Lsr2_DNA-bd"/>
</dbReference>
<reference evidence="3 4" key="1">
    <citation type="submission" date="2022-03" db="EMBL/GenBank/DDBJ databases">
        <title>Streptomyces yunnanensis P86,complete genome.</title>
        <authorList>
            <person name="Chen S."/>
            <person name="Zhang Q."/>
        </authorList>
    </citation>
    <scope>NUCLEOTIDE SEQUENCE [LARGE SCALE GENOMIC DNA]</scope>
    <source>
        <strain evidence="3 4">P86</strain>
    </source>
</reference>
<dbReference type="Pfam" id="PF23359">
    <property type="entry name" value="Lsr2_DNA-bd"/>
    <property type="match status" value="1"/>
</dbReference>
<keyword evidence="4" id="KW-1185">Reference proteome</keyword>
<name>A0ABY8A1M4_9ACTN</name>
<dbReference type="RefSeq" id="WP_275306545.1">
    <property type="nucleotide sequence ID" value="NZ_CP095749.1"/>
</dbReference>
<gene>
    <name evidence="3" type="ORF">MOV08_05355</name>
</gene>